<accession>A0AAP0B2G4</accession>
<dbReference type="SUPFAM" id="SSF54001">
    <property type="entry name" value="Cysteine proteinases"/>
    <property type="match status" value="1"/>
</dbReference>
<dbReference type="InterPro" id="IPR000668">
    <property type="entry name" value="Peptidase_C1A_C"/>
</dbReference>
<evidence type="ECO:0000313" key="3">
    <source>
        <dbReference type="EMBL" id="KAK8925672.1"/>
    </source>
</evidence>
<sequence length="108" mass="12309">MTYLSCWFKQENSQLVYIDDYKNVSENEDSLLKAVANQLVFVGVDASCHGFQYYIGGVFIQNCGMKPNHAMTIVGYEQTVAGIKYWILRNLWLLLWRGGGGRLHEDAP</sequence>
<name>A0AAP0B2G4_9ASPA</name>
<proteinExistence type="inferred from homology"/>
<dbReference type="AlphaFoldDB" id="A0AAP0B2G4"/>
<dbReference type="InterPro" id="IPR038765">
    <property type="entry name" value="Papain-like_cys_pep_sf"/>
</dbReference>
<reference evidence="3 4" key="1">
    <citation type="journal article" date="2022" name="Nat. Plants">
        <title>Genomes of leafy and leafless Platanthera orchids illuminate the evolution of mycoheterotrophy.</title>
        <authorList>
            <person name="Li M.H."/>
            <person name="Liu K.W."/>
            <person name="Li Z."/>
            <person name="Lu H.C."/>
            <person name="Ye Q.L."/>
            <person name="Zhang D."/>
            <person name="Wang J.Y."/>
            <person name="Li Y.F."/>
            <person name="Zhong Z.M."/>
            <person name="Liu X."/>
            <person name="Yu X."/>
            <person name="Liu D.K."/>
            <person name="Tu X.D."/>
            <person name="Liu B."/>
            <person name="Hao Y."/>
            <person name="Liao X.Y."/>
            <person name="Jiang Y.T."/>
            <person name="Sun W.H."/>
            <person name="Chen J."/>
            <person name="Chen Y.Q."/>
            <person name="Ai Y."/>
            <person name="Zhai J.W."/>
            <person name="Wu S.S."/>
            <person name="Zhou Z."/>
            <person name="Hsiao Y.Y."/>
            <person name="Wu W.L."/>
            <person name="Chen Y.Y."/>
            <person name="Lin Y.F."/>
            <person name="Hsu J.L."/>
            <person name="Li C.Y."/>
            <person name="Wang Z.W."/>
            <person name="Zhao X."/>
            <person name="Zhong W.Y."/>
            <person name="Ma X.K."/>
            <person name="Ma L."/>
            <person name="Huang J."/>
            <person name="Chen G.Z."/>
            <person name="Huang M.Z."/>
            <person name="Huang L."/>
            <person name="Peng D.H."/>
            <person name="Luo Y.B."/>
            <person name="Zou S.Q."/>
            <person name="Chen S.P."/>
            <person name="Lan S."/>
            <person name="Tsai W.C."/>
            <person name="Van de Peer Y."/>
            <person name="Liu Z.J."/>
        </authorList>
    </citation>
    <scope>NUCLEOTIDE SEQUENCE [LARGE SCALE GENOMIC DNA]</scope>
    <source>
        <strain evidence="3">Lor287</strain>
    </source>
</reference>
<dbReference type="Proteomes" id="UP001418222">
    <property type="component" value="Unassembled WGS sequence"/>
</dbReference>
<evidence type="ECO:0000256" key="1">
    <source>
        <dbReference type="ARBA" id="ARBA00008455"/>
    </source>
</evidence>
<comment type="similarity">
    <text evidence="1">Belongs to the peptidase C1 family.</text>
</comment>
<dbReference type="Gene3D" id="3.90.70.10">
    <property type="entry name" value="Cysteine proteinases"/>
    <property type="match status" value="1"/>
</dbReference>
<dbReference type="PANTHER" id="PTHR12411">
    <property type="entry name" value="CYSTEINE PROTEASE FAMILY C1-RELATED"/>
    <property type="match status" value="1"/>
</dbReference>
<keyword evidence="4" id="KW-1185">Reference proteome</keyword>
<dbReference type="InterPro" id="IPR013128">
    <property type="entry name" value="Peptidase_C1A"/>
</dbReference>
<feature type="domain" description="Peptidase C1A papain C-terminal" evidence="2">
    <location>
        <begin position="5"/>
        <end position="97"/>
    </location>
</feature>
<dbReference type="GO" id="GO:0006508">
    <property type="term" value="P:proteolysis"/>
    <property type="evidence" value="ECO:0007669"/>
    <property type="project" value="InterPro"/>
</dbReference>
<dbReference type="GO" id="GO:0008234">
    <property type="term" value="F:cysteine-type peptidase activity"/>
    <property type="evidence" value="ECO:0007669"/>
    <property type="project" value="InterPro"/>
</dbReference>
<gene>
    <name evidence="3" type="primary">CYSEP</name>
    <name evidence="3" type="ORF">KSP39_PZI018520</name>
</gene>
<protein>
    <submittedName>
        <fullName evidence="3">Vignain</fullName>
    </submittedName>
</protein>
<comment type="caution">
    <text evidence="3">The sequence shown here is derived from an EMBL/GenBank/DDBJ whole genome shotgun (WGS) entry which is preliminary data.</text>
</comment>
<dbReference type="Pfam" id="PF00112">
    <property type="entry name" value="Peptidase_C1"/>
    <property type="match status" value="1"/>
</dbReference>
<evidence type="ECO:0000313" key="4">
    <source>
        <dbReference type="Proteomes" id="UP001418222"/>
    </source>
</evidence>
<dbReference type="EMBL" id="JBBWWQ010000016">
    <property type="protein sequence ID" value="KAK8925672.1"/>
    <property type="molecule type" value="Genomic_DNA"/>
</dbReference>
<evidence type="ECO:0000259" key="2">
    <source>
        <dbReference type="Pfam" id="PF00112"/>
    </source>
</evidence>
<organism evidence="3 4">
    <name type="scientific">Platanthera zijinensis</name>
    <dbReference type="NCBI Taxonomy" id="2320716"/>
    <lineage>
        <taxon>Eukaryota</taxon>
        <taxon>Viridiplantae</taxon>
        <taxon>Streptophyta</taxon>
        <taxon>Embryophyta</taxon>
        <taxon>Tracheophyta</taxon>
        <taxon>Spermatophyta</taxon>
        <taxon>Magnoliopsida</taxon>
        <taxon>Liliopsida</taxon>
        <taxon>Asparagales</taxon>
        <taxon>Orchidaceae</taxon>
        <taxon>Orchidoideae</taxon>
        <taxon>Orchideae</taxon>
        <taxon>Orchidinae</taxon>
        <taxon>Platanthera</taxon>
    </lineage>
</organism>